<feature type="compositionally biased region" description="Low complexity" evidence="1">
    <location>
        <begin position="284"/>
        <end position="295"/>
    </location>
</feature>
<dbReference type="NCBIfam" id="TIGR01643">
    <property type="entry name" value="YD_repeat_2x"/>
    <property type="match status" value="9"/>
</dbReference>
<feature type="compositionally biased region" description="Polar residues" evidence="1">
    <location>
        <begin position="296"/>
        <end position="307"/>
    </location>
</feature>
<dbReference type="Pfam" id="PF25547">
    <property type="entry name" value="WXG100_2"/>
    <property type="match status" value="1"/>
</dbReference>
<dbReference type="SUPFAM" id="SSF140453">
    <property type="entry name" value="EsxAB dimer-like"/>
    <property type="match status" value="1"/>
</dbReference>
<feature type="domain" description="DUF6531" evidence="3">
    <location>
        <begin position="375"/>
        <end position="447"/>
    </location>
</feature>
<dbReference type="RefSeq" id="WP_345401043.1">
    <property type="nucleotide sequence ID" value="NZ_BAABHG010000012.1"/>
</dbReference>
<evidence type="ECO:0000259" key="4">
    <source>
        <dbReference type="Pfam" id="PF25547"/>
    </source>
</evidence>
<dbReference type="SUPFAM" id="SSF69304">
    <property type="entry name" value="Tricorn protease N-terminal domain"/>
    <property type="match status" value="1"/>
</dbReference>
<organism evidence="5 6">
    <name type="scientific">Amycolatopsis samaneae</name>
    <dbReference type="NCBI Taxonomy" id="664691"/>
    <lineage>
        <taxon>Bacteria</taxon>
        <taxon>Bacillati</taxon>
        <taxon>Actinomycetota</taxon>
        <taxon>Actinomycetes</taxon>
        <taxon>Pseudonocardiales</taxon>
        <taxon>Pseudonocardiaceae</taxon>
        <taxon>Amycolatopsis</taxon>
    </lineage>
</organism>
<sequence length="1533" mass="166038">MDGNPLVAQAQSQTTGVTGIGVLESANDLANGVKDGSWVEAGLGGLGVGLEVLSLVTDPIGTLAQYGVSWLIEHVKPLKDCLDWLAGNPPVIQSFSDTWANVSKEVNAIAGDLSTEAKGGTAGWTGEAGDSYRGEVAEQTDALAGAASLCDGISGGVMVMGQVVAAVRETVRDLIGTLVGKLISWALEEACTLGFATPAVAVQATTAITNTINKVSTLIRKLIKTISNVGPKVRKIVEKLGEIIEKLSKLAKRLGKRGEHTSASAARKAEHAADDVHAPKDHTSPSSAHESTSPSGTHDGTSPSGTKGSEHPDTGSPSSKTDPSGPGAHDSGTGSPGSADPGGSRPPGKGDGTTIGENADPRVDGRDNPWKCTDGDPIDLATGEMITGYTDLDLPGVLPLVLRRSHHSSYRVGRSFGGTWSSTLDQRLEIDDDGIWYAAEDGVLLRYPHPARAGEPVEPVEGARRPLVRDADGGYAVRDVASGRTWRFAPGAGSERPLSTITDRNGNRIDLLADKGGQVTEIRHTGGYRVAVDRDGPLVTGLRVLDGTAGDVHVLRFGYDGDGRLAEVVNSSGRAERFSYDVVGRVVRWEDRTGEWYAYHYDENGRCVRTEGSGGVLTCRIDYDVESRITTYVDARGHVTRYHFNERWQLVREISPLGVAATFTWDRYDRLLSRRDPLGRVTAYGYDDAGNITSVTRPDGRRATSEYNAFGQPVVITDPDGAVWRYEYDGAGNRTAIIDPSGARTSFGYGMSGELVATSDALGNTHRFENTTAGLPAVVTDPTGAVVRYQRDLLGRVVSITDPHGSVSRLSWTVEGKLLARTAPDGATEEWRYDSEGNHTEHVDPLGKVTTTRYTHFGLPASRTTADGATHTFEYDTELHLTAVTNPHGLVWRYEYDAMGQVTSETDFNGRTVRYRHNEAGELVERVNGAGETVRYTRDLMGNVLERDAAGAVTSFEYDPLGRVLRARNADSEVVYRRDVLGRPLTESVNGRAVELTYDVLGRKIGRRTPSGAESHWRYDANNRPVELRAGGHALAFAYDVSGRETTRWLGGGSVLTQAWDGNDRLIGQTIRRTADESARPVRERRFYYRQDGYLGAVEDQAAGPRAFDLDPVGRIQAVRAENWSERYAYDTAGNLVAAESPADGETTAGPRQYSGTLLKQAGNTRYEHDSQGRLVSRTQRTLSGKQRSWRYEWDAEDRLTGVVTPDGARWRYTYDATGRRLAKVRLGDDGETVLARTGFTWEGTYLVEQDDHTGKAVTWDWRPGTTTPVSQFERSAGADGQDWYDERFYSIVTDLIGTPTELVATDGAVAWSARTTLWGQPLAPTAGQASTPLRFPGQYHDEESGLHYNYYRYYDPGTARYLDADPLGYLGGADPHAYVANPTMASDFFGLTGYACGLTQTGPNTYDSPAGLRYNPDPSPHFDSRFDHVLNHAQDIPGRPQHGVFADPNPNSVGQVVDDAYRRVQNGEAFSVPQGNRMVHYVNMNEDVGYIGGVPGAASGHPPARYIQLVLENGNEVITAFPVSGIPSRVLG</sequence>
<dbReference type="Pfam" id="PF03527">
    <property type="entry name" value="RHS"/>
    <property type="match status" value="1"/>
</dbReference>
<evidence type="ECO:0000256" key="1">
    <source>
        <dbReference type="SAM" id="MobiDB-lite"/>
    </source>
</evidence>
<evidence type="ECO:0000259" key="3">
    <source>
        <dbReference type="Pfam" id="PF20148"/>
    </source>
</evidence>
<feature type="region of interest" description="Disordered" evidence="1">
    <location>
        <begin position="255"/>
        <end position="374"/>
    </location>
</feature>
<gene>
    <name evidence="5" type="ORF">ACFSYJ_27225</name>
</gene>
<evidence type="ECO:0000313" key="5">
    <source>
        <dbReference type="EMBL" id="MFD2462327.1"/>
    </source>
</evidence>
<dbReference type="InterPro" id="IPR006530">
    <property type="entry name" value="YD"/>
</dbReference>
<dbReference type="EMBL" id="JBHUKU010000015">
    <property type="protein sequence ID" value="MFD2462327.1"/>
    <property type="molecule type" value="Genomic_DNA"/>
</dbReference>
<feature type="domain" description="Outer membrane channel protein CpnT-like N-terminal" evidence="4">
    <location>
        <begin position="69"/>
        <end position="206"/>
    </location>
</feature>
<dbReference type="PANTHER" id="PTHR32305:SF15">
    <property type="entry name" value="PROTEIN RHSA-RELATED"/>
    <property type="match status" value="1"/>
</dbReference>
<dbReference type="PANTHER" id="PTHR32305">
    <property type="match status" value="1"/>
</dbReference>
<dbReference type="InterPro" id="IPR001826">
    <property type="entry name" value="RHS"/>
</dbReference>
<evidence type="ECO:0000313" key="6">
    <source>
        <dbReference type="Proteomes" id="UP001597419"/>
    </source>
</evidence>
<comment type="caution">
    <text evidence="5">The sequence shown here is derived from an EMBL/GenBank/DDBJ whole genome shotgun (WGS) entry which is preliminary data.</text>
</comment>
<keyword evidence="6" id="KW-1185">Reference proteome</keyword>
<dbReference type="InterPro" id="IPR045351">
    <property type="entry name" value="DUF6531"/>
</dbReference>
<accession>A0ABW5GN80</accession>
<dbReference type="Proteomes" id="UP001597419">
    <property type="component" value="Unassembled WGS sequence"/>
</dbReference>
<dbReference type="Pfam" id="PF20148">
    <property type="entry name" value="DUF6531"/>
    <property type="match status" value="1"/>
</dbReference>
<proteinExistence type="predicted"/>
<name>A0ABW5GN80_9PSEU</name>
<dbReference type="InterPro" id="IPR036689">
    <property type="entry name" value="ESAT-6-like_sf"/>
</dbReference>
<dbReference type="InterPro" id="IPR057746">
    <property type="entry name" value="CpnT-like_N"/>
</dbReference>
<protein>
    <submittedName>
        <fullName evidence="5">DUF6531 domain-containing protein</fullName>
    </submittedName>
</protein>
<evidence type="ECO:0000259" key="2">
    <source>
        <dbReference type="Pfam" id="PF03527"/>
    </source>
</evidence>
<dbReference type="Gene3D" id="2.180.10.10">
    <property type="entry name" value="RHS repeat-associated core"/>
    <property type="match status" value="4"/>
</dbReference>
<dbReference type="InterPro" id="IPR022385">
    <property type="entry name" value="Rhs_assc_core"/>
</dbReference>
<reference evidence="6" key="1">
    <citation type="journal article" date="2019" name="Int. J. Syst. Evol. Microbiol.">
        <title>The Global Catalogue of Microorganisms (GCM) 10K type strain sequencing project: providing services to taxonomists for standard genome sequencing and annotation.</title>
        <authorList>
            <consortium name="The Broad Institute Genomics Platform"/>
            <consortium name="The Broad Institute Genome Sequencing Center for Infectious Disease"/>
            <person name="Wu L."/>
            <person name="Ma J."/>
        </authorList>
    </citation>
    <scope>NUCLEOTIDE SEQUENCE [LARGE SCALE GENOMIC DNA]</scope>
    <source>
        <strain evidence="6">CGMCC 4.7643</strain>
    </source>
</reference>
<dbReference type="InterPro" id="IPR038332">
    <property type="entry name" value="PPE_sf"/>
</dbReference>
<dbReference type="NCBIfam" id="TIGR03696">
    <property type="entry name" value="Rhs_assc_core"/>
    <property type="match status" value="1"/>
</dbReference>
<dbReference type="InterPro" id="IPR031325">
    <property type="entry name" value="RHS_repeat"/>
</dbReference>
<dbReference type="Gene3D" id="1.20.1260.20">
    <property type="entry name" value="PPE superfamily"/>
    <property type="match status" value="1"/>
</dbReference>
<dbReference type="Pfam" id="PF05593">
    <property type="entry name" value="RHS_repeat"/>
    <property type="match status" value="7"/>
</dbReference>
<dbReference type="InterPro" id="IPR050708">
    <property type="entry name" value="T6SS_VgrG/RHS"/>
</dbReference>
<feature type="compositionally biased region" description="Basic and acidic residues" evidence="1">
    <location>
        <begin position="359"/>
        <end position="369"/>
    </location>
</feature>
<feature type="compositionally biased region" description="Basic and acidic residues" evidence="1">
    <location>
        <begin position="267"/>
        <end position="283"/>
    </location>
</feature>
<feature type="domain" description="RHS protein conserved region" evidence="2">
    <location>
        <begin position="1292"/>
        <end position="1321"/>
    </location>
</feature>